<name>A0ACB7IB37_MANES</name>
<sequence length="370" mass="40149">MLSTGSFHFPMQTHLKYFKTPKNSKLTRPICKLYTTKSMASATSNTATSFGFRDLMETLTVHVERAENRPLNVPLIAPFTIASSRLDKVENVAIRIELSNGCVGWGEAPILPFVTAEDQPTAMAKAGEACELLRSCPPMTLGSLLEKIGGILPGHQFASIPIVSPAEAAELASKYRKQGFKTLKLKVGKNLNVDIEVLQAIRVAHPECCFILDANEGYKPKEAVEVLERLHEMQVTPILFEQPVHRDDWEGLGHVTNIAKSKYKVSVAADESCRSLADVRRIAEGNLADVINIKLAKVGVVGALEIIEVARASGLDLMIGGMVETRLAMGFAGHLAAGLGCFKFIDLDTPLLLSEDPVLGGYEGIKPNSI</sequence>
<dbReference type="EMBL" id="CM004387">
    <property type="protein sequence ID" value="KAG8661566.1"/>
    <property type="molecule type" value="Genomic_DNA"/>
</dbReference>
<reference evidence="2" key="1">
    <citation type="journal article" date="2016" name="Nat. Biotechnol.">
        <title>Sequencing wild and cultivated cassava and related species reveals extensive interspecific hybridization and genetic diversity.</title>
        <authorList>
            <person name="Bredeson J.V."/>
            <person name="Lyons J.B."/>
            <person name="Prochnik S.E."/>
            <person name="Wu G.A."/>
            <person name="Ha C.M."/>
            <person name="Edsinger-Gonzales E."/>
            <person name="Grimwood J."/>
            <person name="Schmutz J."/>
            <person name="Rabbi I.Y."/>
            <person name="Egesi C."/>
            <person name="Nauluvula P."/>
            <person name="Lebot V."/>
            <person name="Ndunguru J."/>
            <person name="Mkamilo G."/>
            <person name="Bart R.S."/>
            <person name="Setter T.L."/>
            <person name="Gleadow R.M."/>
            <person name="Kulakow P."/>
            <person name="Ferguson M.E."/>
            <person name="Rounsley S."/>
            <person name="Rokhsar D.S."/>
        </authorList>
    </citation>
    <scope>NUCLEOTIDE SEQUENCE [LARGE SCALE GENOMIC DNA]</scope>
    <source>
        <strain evidence="2">cv. AM560-2</strain>
    </source>
</reference>
<comment type="caution">
    <text evidence="1">The sequence shown here is derived from an EMBL/GenBank/DDBJ whole genome shotgun (WGS) entry which is preliminary data.</text>
</comment>
<gene>
    <name evidence="1" type="ORF">MANES_01G014900v8</name>
</gene>
<organism evidence="1 2">
    <name type="scientific">Manihot esculenta</name>
    <name type="common">Cassava</name>
    <name type="synonym">Jatropha manihot</name>
    <dbReference type="NCBI Taxonomy" id="3983"/>
    <lineage>
        <taxon>Eukaryota</taxon>
        <taxon>Viridiplantae</taxon>
        <taxon>Streptophyta</taxon>
        <taxon>Embryophyta</taxon>
        <taxon>Tracheophyta</taxon>
        <taxon>Spermatophyta</taxon>
        <taxon>Magnoliopsida</taxon>
        <taxon>eudicotyledons</taxon>
        <taxon>Gunneridae</taxon>
        <taxon>Pentapetalae</taxon>
        <taxon>rosids</taxon>
        <taxon>fabids</taxon>
        <taxon>Malpighiales</taxon>
        <taxon>Euphorbiaceae</taxon>
        <taxon>Crotonoideae</taxon>
        <taxon>Manihoteae</taxon>
        <taxon>Manihot</taxon>
    </lineage>
</organism>
<keyword evidence="2" id="KW-1185">Reference proteome</keyword>
<proteinExistence type="predicted"/>
<dbReference type="Proteomes" id="UP000091857">
    <property type="component" value="Chromosome 1"/>
</dbReference>
<accession>A0ACB7IB37</accession>
<evidence type="ECO:0000313" key="2">
    <source>
        <dbReference type="Proteomes" id="UP000091857"/>
    </source>
</evidence>
<evidence type="ECO:0000313" key="1">
    <source>
        <dbReference type="EMBL" id="KAG8661566.1"/>
    </source>
</evidence>
<protein>
    <submittedName>
        <fullName evidence="1">Uncharacterized protein</fullName>
    </submittedName>
</protein>